<feature type="compositionally biased region" description="Basic and acidic residues" evidence="1">
    <location>
        <begin position="39"/>
        <end position="50"/>
    </location>
</feature>
<name>A0A4Y7QMS7_9AGAM</name>
<dbReference type="VEuPathDB" id="FungiDB:BD410DRAFT_781059"/>
<gene>
    <name evidence="2" type="ORF">BD410DRAFT_781059</name>
</gene>
<accession>A0A4Y7QMS7</accession>
<dbReference type="EMBL" id="ML170157">
    <property type="protein sequence ID" value="TDL28541.1"/>
    <property type="molecule type" value="Genomic_DNA"/>
</dbReference>
<organism evidence="2 3">
    <name type="scientific">Rickenella mellea</name>
    <dbReference type="NCBI Taxonomy" id="50990"/>
    <lineage>
        <taxon>Eukaryota</taxon>
        <taxon>Fungi</taxon>
        <taxon>Dikarya</taxon>
        <taxon>Basidiomycota</taxon>
        <taxon>Agaricomycotina</taxon>
        <taxon>Agaricomycetes</taxon>
        <taxon>Hymenochaetales</taxon>
        <taxon>Rickenellaceae</taxon>
        <taxon>Rickenella</taxon>
    </lineage>
</organism>
<proteinExistence type="predicted"/>
<dbReference type="Proteomes" id="UP000294933">
    <property type="component" value="Unassembled WGS sequence"/>
</dbReference>
<reference evidence="2 3" key="1">
    <citation type="submission" date="2018-06" db="EMBL/GenBank/DDBJ databases">
        <title>A transcriptomic atlas of mushroom development highlights an independent origin of complex multicellularity.</title>
        <authorList>
            <consortium name="DOE Joint Genome Institute"/>
            <person name="Krizsan K."/>
            <person name="Almasi E."/>
            <person name="Merenyi Z."/>
            <person name="Sahu N."/>
            <person name="Viragh M."/>
            <person name="Koszo T."/>
            <person name="Mondo S."/>
            <person name="Kiss B."/>
            <person name="Balint B."/>
            <person name="Kues U."/>
            <person name="Barry K."/>
            <person name="Hegedus J.C."/>
            <person name="Henrissat B."/>
            <person name="Johnson J."/>
            <person name="Lipzen A."/>
            <person name="Ohm R."/>
            <person name="Nagy I."/>
            <person name="Pangilinan J."/>
            <person name="Yan J."/>
            <person name="Xiong Y."/>
            <person name="Grigoriev I.V."/>
            <person name="Hibbett D.S."/>
            <person name="Nagy L.G."/>
        </authorList>
    </citation>
    <scope>NUCLEOTIDE SEQUENCE [LARGE SCALE GENOMIC DNA]</scope>
    <source>
        <strain evidence="2 3">SZMC22713</strain>
    </source>
</reference>
<evidence type="ECO:0000313" key="3">
    <source>
        <dbReference type="Proteomes" id="UP000294933"/>
    </source>
</evidence>
<protein>
    <submittedName>
        <fullName evidence="2">Uncharacterized protein</fullName>
    </submittedName>
</protein>
<feature type="compositionally biased region" description="Polar residues" evidence="1">
    <location>
        <begin position="53"/>
        <end position="73"/>
    </location>
</feature>
<feature type="compositionally biased region" description="Polar residues" evidence="1">
    <location>
        <begin position="18"/>
        <end position="28"/>
    </location>
</feature>
<evidence type="ECO:0000313" key="2">
    <source>
        <dbReference type="EMBL" id="TDL28541.1"/>
    </source>
</evidence>
<feature type="region of interest" description="Disordered" evidence="1">
    <location>
        <begin position="1"/>
        <end position="73"/>
    </location>
</feature>
<dbReference type="AlphaFoldDB" id="A0A4Y7QMS7"/>
<sequence>MSNTNTDGGNRQEAVTGASDNPVVNYSKSLHAYTLRQWTESRRKAEEKVRSKGNGNSSSPRQPAPSATQNSSR</sequence>
<keyword evidence="3" id="KW-1185">Reference proteome</keyword>
<evidence type="ECO:0000256" key="1">
    <source>
        <dbReference type="SAM" id="MobiDB-lite"/>
    </source>
</evidence>